<proteinExistence type="predicted"/>
<keyword evidence="4" id="KW-0808">Transferase</keyword>
<sequence>MKENFSELAKEWAKNIPQKNFEIARDLIRKSNIKEGDSVLDVAAGTGILFSILKDKGLSNYVAVDITDKMVEEFLRIYPGIDVRCQDYEKALELEQNFDYIIIFNSIPHFNDYDAVFANSYNNLNEGGKFIICHARTRDGLKEHRKKIGYPPDKEEPIPTDAMLSELCERHGFNNITIEDEEYFLFCCQRRQ</sequence>
<dbReference type="PANTHER" id="PTHR43861">
    <property type="entry name" value="TRANS-ACONITATE 2-METHYLTRANSFERASE-RELATED"/>
    <property type="match status" value="1"/>
</dbReference>
<dbReference type="InterPro" id="IPR010908">
    <property type="entry name" value="Longin_dom"/>
</dbReference>
<dbReference type="InterPro" id="IPR029063">
    <property type="entry name" value="SAM-dependent_MTases_sf"/>
</dbReference>
<reference evidence="4 5" key="1">
    <citation type="submission" date="2021-10" db="EMBL/GenBank/DDBJ databases">
        <title>Lutispora strain m25 sp. nov., a thermophilic, non-spore-forming bacterium isolated from a lab-scale methanogenic bioreactor digesting anaerobic sludge.</title>
        <authorList>
            <person name="El Houari A."/>
            <person name="Mcdonald J."/>
        </authorList>
    </citation>
    <scope>NUCLEOTIDE SEQUENCE [LARGE SCALE GENOMIC DNA]</scope>
    <source>
        <strain evidence="5">m25</strain>
    </source>
</reference>
<protein>
    <submittedName>
        <fullName evidence="4">Class I SAM-dependent methyltransferase</fullName>
    </submittedName>
</protein>
<organism evidence="4 5">
    <name type="scientific">Lutispora saccharofermentans</name>
    <dbReference type="NCBI Taxonomy" id="3024236"/>
    <lineage>
        <taxon>Bacteria</taxon>
        <taxon>Bacillati</taxon>
        <taxon>Bacillota</taxon>
        <taxon>Clostridia</taxon>
        <taxon>Lutisporales</taxon>
        <taxon>Lutisporaceae</taxon>
        <taxon>Lutispora</taxon>
    </lineage>
</organism>
<comment type="caution">
    <text evidence="4">The sequence shown here is derived from an EMBL/GenBank/DDBJ whole genome shotgun (WGS) entry which is preliminary data.</text>
</comment>
<dbReference type="CDD" id="cd02440">
    <property type="entry name" value="AdoMet_MTases"/>
    <property type="match status" value="1"/>
</dbReference>
<dbReference type="Gene3D" id="3.40.50.150">
    <property type="entry name" value="Vaccinia Virus protein VP39"/>
    <property type="match status" value="1"/>
</dbReference>
<dbReference type="Proteomes" id="UP001651880">
    <property type="component" value="Unassembled WGS sequence"/>
</dbReference>
<dbReference type="PROSITE" id="PS50859">
    <property type="entry name" value="LONGIN"/>
    <property type="match status" value="1"/>
</dbReference>
<name>A0ABT1NGC3_9FIRM</name>
<keyword evidence="5" id="KW-1185">Reference proteome</keyword>
<dbReference type="Pfam" id="PF13489">
    <property type="entry name" value="Methyltransf_23"/>
    <property type="match status" value="1"/>
</dbReference>
<dbReference type="RefSeq" id="WP_255226414.1">
    <property type="nucleotide sequence ID" value="NZ_JAJEKE010000002.1"/>
</dbReference>
<dbReference type="GO" id="GO:0032259">
    <property type="term" value="P:methylation"/>
    <property type="evidence" value="ECO:0007669"/>
    <property type="project" value="UniProtKB-KW"/>
</dbReference>
<dbReference type="EMBL" id="JAJEKE010000002">
    <property type="protein sequence ID" value="MCQ1528901.1"/>
    <property type="molecule type" value="Genomic_DNA"/>
</dbReference>
<gene>
    <name evidence="4" type="ORF">LJD61_04985</name>
</gene>
<feature type="domain" description="Longin" evidence="3">
    <location>
        <begin position="1"/>
        <end position="102"/>
    </location>
</feature>
<evidence type="ECO:0000313" key="4">
    <source>
        <dbReference type="EMBL" id="MCQ1528901.1"/>
    </source>
</evidence>
<keyword evidence="4" id="KW-0489">Methyltransferase</keyword>
<evidence type="ECO:0000256" key="2">
    <source>
        <dbReference type="ARBA" id="ARBA00023136"/>
    </source>
</evidence>
<evidence type="ECO:0000313" key="5">
    <source>
        <dbReference type="Proteomes" id="UP001651880"/>
    </source>
</evidence>
<comment type="subcellular location">
    <subcellularLocation>
        <location evidence="1">Membrane</location>
    </subcellularLocation>
</comment>
<evidence type="ECO:0000259" key="3">
    <source>
        <dbReference type="PROSITE" id="PS50859"/>
    </source>
</evidence>
<keyword evidence="2" id="KW-0472">Membrane</keyword>
<accession>A0ABT1NGC3</accession>
<evidence type="ECO:0000256" key="1">
    <source>
        <dbReference type="ARBA" id="ARBA00004370"/>
    </source>
</evidence>
<dbReference type="GO" id="GO:0008168">
    <property type="term" value="F:methyltransferase activity"/>
    <property type="evidence" value="ECO:0007669"/>
    <property type="project" value="UniProtKB-KW"/>
</dbReference>
<dbReference type="SUPFAM" id="SSF53335">
    <property type="entry name" value="S-adenosyl-L-methionine-dependent methyltransferases"/>
    <property type="match status" value="1"/>
</dbReference>